<dbReference type="SUPFAM" id="SSF57903">
    <property type="entry name" value="FYVE/PHD zinc finger"/>
    <property type="match status" value="1"/>
</dbReference>
<accession>A0ABN7BFD8</accession>
<keyword evidence="3" id="KW-1185">Reference proteome</keyword>
<dbReference type="Proteomes" id="UP001307889">
    <property type="component" value="Chromosome 15"/>
</dbReference>
<feature type="region of interest" description="Disordered" evidence="1">
    <location>
        <begin position="27"/>
        <end position="73"/>
    </location>
</feature>
<evidence type="ECO:0000313" key="2">
    <source>
        <dbReference type="EMBL" id="BET03057.1"/>
    </source>
</evidence>
<dbReference type="Gene3D" id="3.30.40.10">
    <property type="entry name" value="Zinc/RING finger domain, C3HC4 (zinc finger)"/>
    <property type="match status" value="1"/>
</dbReference>
<sequence length="146" mass="15632">MVTPEGTGVVAESGDTTLSKIRGALSSGLMTAQDRVTNKLGSGNKQPDVPPEPPKPEEPPPPKPVVEAGKPISRSGTCRVCLKAFKPEDFSKTCGECQQKVCEDCASYSKPEDAQDDVSTDRALSTVRPSHFLFHSDIANQLFDIT</sequence>
<dbReference type="InterPro" id="IPR013083">
    <property type="entry name" value="Znf_RING/FYVE/PHD"/>
</dbReference>
<dbReference type="EMBL" id="AP028923">
    <property type="protein sequence ID" value="BET03057.1"/>
    <property type="molecule type" value="Genomic_DNA"/>
</dbReference>
<gene>
    <name evidence="2" type="ORF">NTJ_15875</name>
</gene>
<evidence type="ECO:0000313" key="3">
    <source>
        <dbReference type="Proteomes" id="UP001307889"/>
    </source>
</evidence>
<reference evidence="2 3" key="1">
    <citation type="submission" date="2023-09" db="EMBL/GenBank/DDBJ databases">
        <title>Nesidiocoris tenuis whole genome shotgun sequence.</title>
        <authorList>
            <person name="Shibata T."/>
            <person name="Shimoda M."/>
            <person name="Kobayashi T."/>
            <person name="Uehara T."/>
        </authorList>
    </citation>
    <scope>NUCLEOTIDE SEQUENCE [LARGE SCALE GENOMIC DNA]</scope>
    <source>
        <strain evidence="2 3">Japan</strain>
    </source>
</reference>
<proteinExistence type="predicted"/>
<evidence type="ECO:0000256" key="1">
    <source>
        <dbReference type="SAM" id="MobiDB-lite"/>
    </source>
</evidence>
<protein>
    <submittedName>
        <fullName evidence="2">Parallel actin filament bundle assembly</fullName>
    </submittedName>
</protein>
<dbReference type="InterPro" id="IPR011011">
    <property type="entry name" value="Znf_FYVE_PHD"/>
</dbReference>
<name>A0ABN7BFD8_9HEMI</name>
<organism evidence="2 3">
    <name type="scientific">Nesidiocoris tenuis</name>
    <dbReference type="NCBI Taxonomy" id="355587"/>
    <lineage>
        <taxon>Eukaryota</taxon>
        <taxon>Metazoa</taxon>
        <taxon>Ecdysozoa</taxon>
        <taxon>Arthropoda</taxon>
        <taxon>Hexapoda</taxon>
        <taxon>Insecta</taxon>
        <taxon>Pterygota</taxon>
        <taxon>Neoptera</taxon>
        <taxon>Paraneoptera</taxon>
        <taxon>Hemiptera</taxon>
        <taxon>Heteroptera</taxon>
        <taxon>Panheteroptera</taxon>
        <taxon>Cimicomorpha</taxon>
        <taxon>Miridae</taxon>
        <taxon>Dicyphina</taxon>
        <taxon>Nesidiocoris</taxon>
    </lineage>
</organism>